<dbReference type="EMBL" id="JAVFWL010000006">
    <property type="protein sequence ID" value="KAK6760310.1"/>
    <property type="molecule type" value="Genomic_DNA"/>
</dbReference>
<accession>A0ABR1EC94</accession>
<dbReference type="Proteomes" id="UP001303046">
    <property type="component" value="Unassembled WGS sequence"/>
</dbReference>
<name>A0ABR1EC94_NECAM</name>
<reference evidence="2 3" key="1">
    <citation type="submission" date="2023-08" db="EMBL/GenBank/DDBJ databases">
        <title>A Necator americanus chromosomal reference genome.</title>
        <authorList>
            <person name="Ilik V."/>
            <person name="Petrzelkova K.J."/>
            <person name="Pardy F."/>
            <person name="Fuh T."/>
            <person name="Niatou-Singa F.S."/>
            <person name="Gouil Q."/>
            <person name="Baker L."/>
            <person name="Ritchie M.E."/>
            <person name="Jex A.R."/>
            <person name="Gazzola D."/>
            <person name="Li H."/>
            <person name="Toshio Fujiwara R."/>
            <person name="Zhan B."/>
            <person name="Aroian R.V."/>
            <person name="Pafco B."/>
            <person name="Schwarz E.M."/>
        </authorList>
    </citation>
    <scope>NUCLEOTIDE SEQUENCE [LARGE SCALE GENOMIC DNA]</scope>
    <source>
        <strain evidence="2 3">Aroian</strain>
        <tissue evidence="2">Whole animal</tissue>
    </source>
</reference>
<protein>
    <submittedName>
        <fullName evidence="2">Uncharacterized protein</fullName>
    </submittedName>
</protein>
<sequence length="79" mass="8417">MHKSAQLNGKHSKCPYCHGNAECGKCKVTKSLHDLQLRSDSSSTAYDGGRQIRALSASGRPTAVTNALIPGQSSEQNTM</sequence>
<evidence type="ECO:0000313" key="2">
    <source>
        <dbReference type="EMBL" id="KAK6760310.1"/>
    </source>
</evidence>
<feature type="region of interest" description="Disordered" evidence="1">
    <location>
        <begin position="57"/>
        <end position="79"/>
    </location>
</feature>
<evidence type="ECO:0000256" key="1">
    <source>
        <dbReference type="SAM" id="MobiDB-lite"/>
    </source>
</evidence>
<gene>
    <name evidence="2" type="primary">Necator_chrX.g21851</name>
    <name evidence="2" type="ORF">RB195_021690</name>
</gene>
<evidence type="ECO:0000313" key="3">
    <source>
        <dbReference type="Proteomes" id="UP001303046"/>
    </source>
</evidence>
<proteinExistence type="predicted"/>
<organism evidence="2 3">
    <name type="scientific">Necator americanus</name>
    <name type="common">Human hookworm</name>
    <dbReference type="NCBI Taxonomy" id="51031"/>
    <lineage>
        <taxon>Eukaryota</taxon>
        <taxon>Metazoa</taxon>
        <taxon>Ecdysozoa</taxon>
        <taxon>Nematoda</taxon>
        <taxon>Chromadorea</taxon>
        <taxon>Rhabditida</taxon>
        <taxon>Rhabditina</taxon>
        <taxon>Rhabditomorpha</taxon>
        <taxon>Strongyloidea</taxon>
        <taxon>Ancylostomatidae</taxon>
        <taxon>Bunostominae</taxon>
        <taxon>Necator</taxon>
    </lineage>
</organism>
<comment type="caution">
    <text evidence="2">The sequence shown here is derived from an EMBL/GenBank/DDBJ whole genome shotgun (WGS) entry which is preliminary data.</text>
</comment>
<keyword evidence="3" id="KW-1185">Reference proteome</keyword>